<gene>
    <name evidence="1" type="ORF">LOK49_LG04G01026</name>
</gene>
<dbReference type="Proteomes" id="UP001060215">
    <property type="component" value="Chromosome 2"/>
</dbReference>
<dbReference type="EMBL" id="CM045759">
    <property type="protein sequence ID" value="KAI8020240.1"/>
    <property type="molecule type" value="Genomic_DNA"/>
</dbReference>
<organism evidence="1 2">
    <name type="scientific">Camellia lanceoleosa</name>
    <dbReference type="NCBI Taxonomy" id="1840588"/>
    <lineage>
        <taxon>Eukaryota</taxon>
        <taxon>Viridiplantae</taxon>
        <taxon>Streptophyta</taxon>
        <taxon>Embryophyta</taxon>
        <taxon>Tracheophyta</taxon>
        <taxon>Spermatophyta</taxon>
        <taxon>Magnoliopsida</taxon>
        <taxon>eudicotyledons</taxon>
        <taxon>Gunneridae</taxon>
        <taxon>Pentapetalae</taxon>
        <taxon>asterids</taxon>
        <taxon>Ericales</taxon>
        <taxon>Theaceae</taxon>
        <taxon>Camellia</taxon>
    </lineage>
</organism>
<comment type="caution">
    <text evidence="1">The sequence shown here is derived from an EMBL/GenBank/DDBJ whole genome shotgun (WGS) entry which is preliminary data.</text>
</comment>
<reference evidence="1 2" key="1">
    <citation type="journal article" date="2022" name="Plant J.">
        <title>Chromosome-level genome of Camellia lanceoleosa provides a valuable resource for understanding genome evolution and self-incompatibility.</title>
        <authorList>
            <person name="Gong W."/>
            <person name="Xiao S."/>
            <person name="Wang L."/>
            <person name="Liao Z."/>
            <person name="Chang Y."/>
            <person name="Mo W."/>
            <person name="Hu G."/>
            <person name="Li W."/>
            <person name="Zhao G."/>
            <person name="Zhu H."/>
            <person name="Hu X."/>
            <person name="Ji K."/>
            <person name="Xiang X."/>
            <person name="Song Q."/>
            <person name="Yuan D."/>
            <person name="Jin S."/>
            <person name="Zhang L."/>
        </authorList>
    </citation>
    <scope>NUCLEOTIDE SEQUENCE [LARGE SCALE GENOMIC DNA]</scope>
    <source>
        <strain evidence="1">SQ_2022a</strain>
    </source>
</reference>
<name>A0ACC0I4I6_9ERIC</name>
<sequence length="255" mass="29360">MAPRRAPSFFKRIPPAFKKHFGGSVPQNCIIWSCAEERSWNVNIRKVDDDRLLFQQGWAAFVRDNSLEMGDFLLFRYEGDSQFYVDMYGKNCCQKLATTDPANQTDELQEKIQKKSSAARQRVIRRSSWSIVAAEAKQEKGRGRALEAAEKFMSTSNYPSFIRVMRPANLHSPYLNIAMSFVNTHIKKSKTTLKFQISDKLWPVNLISYQRRAVLCGGFPAFVKEQSLQVGDVCVFELIDRDDHVLKVSIFRNMN</sequence>
<proteinExistence type="predicted"/>
<accession>A0ACC0I4I6</accession>
<evidence type="ECO:0000313" key="2">
    <source>
        <dbReference type="Proteomes" id="UP001060215"/>
    </source>
</evidence>
<protein>
    <submittedName>
        <fullName evidence="1">B3 domain-containing protein Os03g0621600</fullName>
    </submittedName>
</protein>
<keyword evidence="2" id="KW-1185">Reference proteome</keyword>
<evidence type="ECO:0000313" key="1">
    <source>
        <dbReference type="EMBL" id="KAI8020240.1"/>
    </source>
</evidence>